<dbReference type="Proteomes" id="UP000499080">
    <property type="component" value="Unassembled WGS sequence"/>
</dbReference>
<gene>
    <name evidence="2" type="ORF">AVEN_245831_1</name>
</gene>
<reference evidence="2 3" key="1">
    <citation type="journal article" date="2019" name="Sci. Rep.">
        <title>Orb-weaving spider Araneus ventricosus genome elucidates the spidroin gene catalogue.</title>
        <authorList>
            <person name="Kono N."/>
            <person name="Nakamura H."/>
            <person name="Ohtoshi R."/>
            <person name="Moran D.A.P."/>
            <person name="Shinohara A."/>
            <person name="Yoshida Y."/>
            <person name="Fujiwara M."/>
            <person name="Mori M."/>
            <person name="Tomita M."/>
            <person name="Arakawa K."/>
        </authorList>
    </citation>
    <scope>NUCLEOTIDE SEQUENCE [LARGE SCALE GENOMIC DNA]</scope>
</reference>
<feature type="region of interest" description="Disordered" evidence="1">
    <location>
        <begin position="123"/>
        <end position="159"/>
    </location>
</feature>
<dbReference type="AlphaFoldDB" id="A0A4Y2EC51"/>
<evidence type="ECO:0000313" key="3">
    <source>
        <dbReference type="Proteomes" id="UP000499080"/>
    </source>
</evidence>
<evidence type="ECO:0000313" key="2">
    <source>
        <dbReference type="EMBL" id="GBM25425.1"/>
    </source>
</evidence>
<proteinExistence type="predicted"/>
<name>A0A4Y2EC51_ARAVE</name>
<keyword evidence="3" id="KW-1185">Reference proteome</keyword>
<feature type="compositionally biased region" description="Polar residues" evidence="1">
    <location>
        <begin position="136"/>
        <end position="159"/>
    </location>
</feature>
<dbReference type="EMBL" id="BGPR01000537">
    <property type="protein sequence ID" value="GBM25425.1"/>
    <property type="molecule type" value="Genomic_DNA"/>
</dbReference>
<evidence type="ECO:0000256" key="1">
    <source>
        <dbReference type="SAM" id="MobiDB-lite"/>
    </source>
</evidence>
<protein>
    <submittedName>
        <fullName evidence="2">Uncharacterized protein</fullName>
    </submittedName>
</protein>
<organism evidence="2 3">
    <name type="scientific">Araneus ventricosus</name>
    <name type="common">Orbweaver spider</name>
    <name type="synonym">Epeira ventricosa</name>
    <dbReference type="NCBI Taxonomy" id="182803"/>
    <lineage>
        <taxon>Eukaryota</taxon>
        <taxon>Metazoa</taxon>
        <taxon>Ecdysozoa</taxon>
        <taxon>Arthropoda</taxon>
        <taxon>Chelicerata</taxon>
        <taxon>Arachnida</taxon>
        <taxon>Araneae</taxon>
        <taxon>Araneomorphae</taxon>
        <taxon>Entelegynae</taxon>
        <taxon>Araneoidea</taxon>
        <taxon>Araneidae</taxon>
        <taxon>Araneus</taxon>
    </lineage>
</organism>
<accession>A0A4Y2EC51</accession>
<sequence>MEQERKGGPPNEEELADCKQIQEYESKRILTRQMLRRARKRLKRVTPNSEASMRAAKDVERFNEAMKIANEVIEMTGECPVLNCTKHPVFRKEDAIKEVEATSCTDMDTDSIIDDHELAAMTSVEGKTDEGRIPNGFSSQGSQRDPTTGTNSSKNSKYI</sequence>
<comment type="caution">
    <text evidence="2">The sequence shown here is derived from an EMBL/GenBank/DDBJ whole genome shotgun (WGS) entry which is preliminary data.</text>
</comment>